<gene>
    <name evidence="2" type="ORF">HB662_14950</name>
</gene>
<comment type="caution">
    <text evidence="2">The sequence shown here is derived from an EMBL/GenBank/DDBJ whole genome shotgun (WGS) entry which is preliminary data.</text>
</comment>
<organism evidence="2 3">
    <name type="scientific">Falsiroseomonas frigidaquae</name>
    <dbReference type="NCBI Taxonomy" id="487318"/>
    <lineage>
        <taxon>Bacteria</taxon>
        <taxon>Pseudomonadati</taxon>
        <taxon>Pseudomonadota</taxon>
        <taxon>Alphaproteobacteria</taxon>
        <taxon>Acetobacterales</taxon>
        <taxon>Roseomonadaceae</taxon>
        <taxon>Falsiroseomonas</taxon>
    </lineage>
</organism>
<protein>
    <submittedName>
        <fullName evidence="2">PepSY domain-containing protein</fullName>
    </submittedName>
</protein>
<reference evidence="2 3" key="1">
    <citation type="submission" date="2020-03" db="EMBL/GenBank/DDBJ databases">
        <title>Roseomonas selenitidurans sp. nov. isolated from soil.</title>
        <authorList>
            <person name="Liu H."/>
        </authorList>
    </citation>
    <scope>NUCLEOTIDE SEQUENCE [LARGE SCALE GENOMIC DNA]</scope>
    <source>
        <strain evidence="2 3">JCM 15073</strain>
    </source>
</reference>
<dbReference type="EMBL" id="JAAVTX010000004">
    <property type="protein sequence ID" value="NKE46082.1"/>
    <property type="molecule type" value="Genomic_DNA"/>
</dbReference>
<feature type="compositionally biased region" description="Low complexity" evidence="1">
    <location>
        <begin position="15"/>
        <end position="50"/>
    </location>
</feature>
<evidence type="ECO:0000313" key="3">
    <source>
        <dbReference type="Proteomes" id="UP000765160"/>
    </source>
</evidence>
<dbReference type="Proteomes" id="UP000765160">
    <property type="component" value="Unassembled WGS sequence"/>
</dbReference>
<evidence type="ECO:0000313" key="2">
    <source>
        <dbReference type="EMBL" id="NKE46082.1"/>
    </source>
</evidence>
<name>A0ABX1F156_9PROT</name>
<keyword evidence="3" id="KW-1185">Reference proteome</keyword>
<proteinExistence type="predicted"/>
<evidence type="ECO:0000256" key="1">
    <source>
        <dbReference type="SAM" id="MobiDB-lite"/>
    </source>
</evidence>
<accession>A0ABX1F156</accession>
<feature type="region of interest" description="Disordered" evidence="1">
    <location>
        <begin position="1"/>
        <end position="66"/>
    </location>
</feature>
<sequence length="116" mass="11469">MPGSRQPAGTAETRPGAVTPGAPATGTTTPVTPAQGAGAAAPSLAPQGAARTDAAPLSGANSFTEGQAQSRIADAGYADVTGLRLDEQGIWRGRAIRNGRPTGVALDYQGNIVATD</sequence>